<name>A0A0F3NH06_ANAPH</name>
<evidence type="ECO:0000313" key="3">
    <source>
        <dbReference type="Proteomes" id="UP000033385"/>
    </source>
</evidence>
<organism evidence="2 3">
    <name type="scientific">Anaplasma phagocytophilum str. ApNP</name>
    <dbReference type="NCBI Taxonomy" id="1359153"/>
    <lineage>
        <taxon>Bacteria</taxon>
        <taxon>Pseudomonadati</taxon>
        <taxon>Pseudomonadota</taxon>
        <taxon>Alphaproteobacteria</taxon>
        <taxon>Rickettsiales</taxon>
        <taxon>Anaplasmataceae</taxon>
        <taxon>Anaplasma</taxon>
        <taxon>phagocytophilum group</taxon>
    </lineage>
</organism>
<evidence type="ECO:0000313" key="2">
    <source>
        <dbReference type="EMBL" id="KJV67046.1"/>
    </source>
</evidence>
<dbReference type="InterPro" id="IPR032876">
    <property type="entry name" value="J_dom"/>
</dbReference>
<proteinExistence type="predicted"/>
<sequence>MNDIMDYTSSINIDYLSQKVAIEGTLKAWKSSNMVERMFLYGWDLRPQRNTDTNSFKRWQSSFFVNRKIMLITLLDIIQDVLQCSGIDKLTVNIQNIDKAIYGYSISKKLSAWDIIKELQSVYNFTIREESNQITLYSMPPENVIAISKNDIEVENCTVTRTAANLHNTPVLFYISMRFDYQIRSQSYSTHKTTHNITDTVHTSLVLDDKQAEKIVLHTYDEIITKNTIYKMTLPLRYLHLKIGDIIEVKLEYLNDTIKIMEMRILSTHIHIMGYACSVAPFNAGVFPI</sequence>
<reference evidence="2 3" key="1">
    <citation type="submission" date="2015-01" db="EMBL/GenBank/DDBJ databases">
        <title>Genome Sequencing of Rickettsiales.</title>
        <authorList>
            <person name="Daugherty S.C."/>
            <person name="Su Q."/>
            <person name="Abolude K."/>
            <person name="Beier-Sexton M."/>
            <person name="Carlyon J.A."/>
            <person name="Carter R."/>
            <person name="Day N.P."/>
            <person name="Dumler S.J."/>
            <person name="Dyachenko V."/>
            <person name="Godinez A."/>
            <person name="Kurtti T.J."/>
            <person name="Lichay M."/>
            <person name="Mullins K.E."/>
            <person name="Ott S."/>
            <person name="Pappas-Brown V."/>
            <person name="Paris D.H."/>
            <person name="Patel P."/>
            <person name="Richards A.L."/>
            <person name="Sadzewicz L."/>
            <person name="Sears K."/>
            <person name="Seidman D."/>
            <person name="Sengamalay N."/>
            <person name="Stenos J."/>
            <person name="Tallon L.J."/>
            <person name="Vincent G."/>
            <person name="Fraser C.M."/>
            <person name="Munderloh U."/>
            <person name="Dunning-Hotopp J.C."/>
        </authorList>
    </citation>
    <scope>NUCLEOTIDE SEQUENCE [LARGE SCALE GENOMIC DNA]</scope>
    <source>
        <strain evidence="2 3">ApNP</strain>
    </source>
</reference>
<protein>
    <submittedName>
        <fullName evidence="2">Phage tail family protein</fullName>
    </submittedName>
</protein>
<dbReference type="EMBL" id="LANW01000001">
    <property type="protein sequence ID" value="KJV67046.1"/>
    <property type="molecule type" value="Genomic_DNA"/>
</dbReference>
<dbReference type="Gene3D" id="3.20.20.80">
    <property type="entry name" value="Glycosidases"/>
    <property type="match status" value="1"/>
</dbReference>
<dbReference type="Proteomes" id="UP000033385">
    <property type="component" value="Unassembled WGS sequence"/>
</dbReference>
<accession>A0A0F3NH06</accession>
<dbReference type="PATRIC" id="fig|1359153.3.peg.132"/>
<feature type="domain" description="Tip attachment protein J" evidence="1">
    <location>
        <begin position="110"/>
        <end position="261"/>
    </location>
</feature>
<evidence type="ECO:0000259" key="1">
    <source>
        <dbReference type="Pfam" id="PF13550"/>
    </source>
</evidence>
<dbReference type="Pfam" id="PF13550">
    <property type="entry name" value="Phage-tail_3"/>
    <property type="match status" value="1"/>
</dbReference>
<comment type="caution">
    <text evidence="2">The sequence shown here is derived from an EMBL/GenBank/DDBJ whole genome shotgun (WGS) entry which is preliminary data.</text>
</comment>
<dbReference type="AlphaFoldDB" id="A0A0F3NH06"/>
<gene>
    <name evidence="2" type="ORF">APHNP_0124</name>
</gene>